<name>A0AC61QWG7_9FIRM</name>
<dbReference type="Proteomes" id="UP000307720">
    <property type="component" value="Unassembled WGS sequence"/>
</dbReference>
<evidence type="ECO:0000313" key="2">
    <source>
        <dbReference type="Proteomes" id="UP000307720"/>
    </source>
</evidence>
<sequence length="615" mass="69051">MKMILFDEVLKDAAQVQSAYRDICRCRDDLLGFLDRNGWFGQAPEGSGREMAVSDYESMRGPIRLWLSAYQRTPREKLSVLLDTYSGQLPETCRRYRKFVAREGISDEPSGWKILDFILSACGRELSGYSAEELDCLMEKTSEMLPVRSTKLFAKFAAEVSGDSSCRYDIHPRRQAEIRKEAYPVREFSVMAYCVFNEASWEANGLVTKALDSARYADLWLFAALHFLGALRQTDITRLPVPSLPYPPDTVEGMLRSGSYRDADARGVSEELLLRLKYLPMYPSKTERYQGVPELKFFIPESLKAAMGLIITIKLLHHKENEPLVRPVQDIVSIRRFFGTQFIEALGERRFQTRRANKSYLQGIELVTADGPGRPKGYMLAALARSHKGGIGALPEITDIYLKDAAFSGYRPEFILREMFERGIFGFIPALLLERYAGDGYRRLDVPRQTELIRCIGLDAGQLEEAALLVERSLEASREIVASIPEGRLGDALQMAASGAAASRQPETLCLRTAVGMPCCDSLRGGCIGCGYEIFTKAAFHLLMKEYTAITELKNRASGPERERLKNILSRGIIPAVGQMLESLPMLYPGADMETMTGMLERRLKDTDDSRCADA</sequence>
<keyword evidence="2" id="KW-1185">Reference proteome</keyword>
<gene>
    <name evidence="1" type="ORF">E5357_13105</name>
</gene>
<dbReference type="EMBL" id="SRZB01000034">
    <property type="protein sequence ID" value="TGX97310.1"/>
    <property type="molecule type" value="Genomic_DNA"/>
</dbReference>
<evidence type="ECO:0000313" key="1">
    <source>
        <dbReference type="EMBL" id="TGX97310.1"/>
    </source>
</evidence>
<comment type="caution">
    <text evidence="1">The sequence shown here is derived from an EMBL/GenBank/DDBJ whole genome shotgun (WGS) entry which is preliminary data.</text>
</comment>
<protein>
    <submittedName>
        <fullName evidence="1">Uncharacterized protein</fullName>
    </submittedName>
</protein>
<proteinExistence type="predicted"/>
<organism evidence="1 2">
    <name type="scientific">Hominisplanchenecus murintestinalis</name>
    <dbReference type="NCBI Taxonomy" id="2941517"/>
    <lineage>
        <taxon>Bacteria</taxon>
        <taxon>Bacillati</taxon>
        <taxon>Bacillota</taxon>
        <taxon>Clostridia</taxon>
        <taxon>Lachnospirales</taxon>
        <taxon>Lachnospiraceae</taxon>
        <taxon>Hominisplanchenecus</taxon>
    </lineage>
</organism>
<reference evidence="1" key="1">
    <citation type="submission" date="2019-04" db="EMBL/GenBank/DDBJ databases">
        <title>Microbes associate with the intestines of laboratory mice.</title>
        <authorList>
            <person name="Navarre W."/>
            <person name="Wong E."/>
            <person name="Huang K."/>
            <person name="Tropini C."/>
            <person name="Ng K."/>
            <person name="Yu B."/>
        </authorList>
    </citation>
    <scope>NUCLEOTIDE SEQUENCE</scope>
    <source>
        <strain evidence="1">NM72_1-8</strain>
    </source>
</reference>
<accession>A0AC61QWG7</accession>